<organism evidence="6">
    <name type="scientific">Streptomyces sp. R02</name>
    <dbReference type="NCBI Taxonomy" id="3238623"/>
    <lineage>
        <taxon>Bacteria</taxon>
        <taxon>Bacillati</taxon>
        <taxon>Actinomycetota</taxon>
        <taxon>Actinomycetes</taxon>
        <taxon>Kitasatosporales</taxon>
        <taxon>Streptomycetaceae</taxon>
        <taxon>Streptomyces</taxon>
    </lineage>
</organism>
<dbReference type="PRINTS" id="PR00455">
    <property type="entry name" value="HTHTETR"/>
</dbReference>
<dbReference type="Gene3D" id="1.10.357.10">
    <property type="entry name" value="Tetracycline Repressor, domain 2"/>
    <property type="match status" value="1"/>
</dbReference>
<dbReference type="SUPFAM" id="SSF46689">
    <property type="entry name" value="Homeodomain-like"/>
    <property type="match status" value="1"/>
</dbReference>
<dbReference type="PANTHER" id="PTHR30055:SF234">
    <property type="entry name" value="HTH-TYPE TRANSCRIPTIONAL REGULATOR BETI"/>
    <property type="match status" value="1"/>
</dbReference>
<protein>
    <submittedName>
        <fullName evidence="6">Helix-turn-helix domain-containing protein</fullName>
    </submittedName>
</protein>
<accession>A0AB39LIS0</accession>
<dbReference type="EMBL" id="CP163429">
    <property type="protein sequence ID" value="XDP92961.1"/>
    <property type="molecule type" value="Genomic_DNA"/>
</dbReference>
<proteinExistence type="predicted"/>
<dbReference type="GO" id="GO:0000976">
    <property type="term" value="F:transcription cis-regulatory region binding"/>
    <property type="evidence" value="ECO:0007669"/>
    <property type="project" value="TreeGrafter"/>
</dbReference>
<dbReference type="PANTHER" id="PTHR30055">
    <property type="entry name" value="HTH-TYPE TRANSCRIPTIONAL REGULATOR RUTR"/>
    <property type="match status" value="1"/>
</dbReference>
<dbReference type="Pfam" id="PF21351">
    <property type="entry name" value="TetR_C_41"/>
    <property type="match status" value="1"/>
</dbReference>
<reference evidence="6" key="1">
    <citation type="submission" date="2024-07" db="EMBL/GenBank/DDBJ databases">
        <authorList>
            <person name="Yu S.T."/>
        </authorList>
    </citation>
    <scope>NUCLEOTIDE SEQUENCE</scope>
    <source>
        <strain evidence="6">R02</strain>
    </source>
</reference>
<dbReference type="PROSITE" id="PS01081">
    <property type="entry name" value="HTH_TETR_1"/>
    <property type="match status" value="1"/>
</dbReference>
<keyword evidence="2 4" id="KW-0238">DNA-binding</keyword>
<feature type="DNA-binding region" description="H-T-H motif" evidence="4">
    <location>
        <begin position="40"/>
        <end position="59"/>
    </location>
</feature>
<feature type="domain" description="HTH tetR-type" evidence="5">
    <location>
        <begin position="17"/>
        <end position="77"/>
    </location>
</feature>
<keyword evidence="1" id="KW-0805">Transcription regulation</keyword>
<evidence type="ECO:0000256" key="1">
    <source>
        <dbReference type="ARBA" id="ARBA00023015"/>
    </source>
</evidence>
<dbReference type="RefSeq" id="WP_369154902.1">
    <property type="nucleotide sequence ID" value="NZ_CP163429.1"/>
</dbReference>
<evidence type="ECO:0000256" key="3">
    <source>
        <dbReference type="ARBA" id="ARBA00023163"/>
    </source>
</evidence>
<dbReference type="Pfam" id="PF00440">
    <property type="entry name" value="TetR_N"/>
    <property type="match status" value="1"/>
</dbReference>
<keyword evidence="3" id="KW-0804">Transcription</keyword>
<dbReference type="InterPro" id="IPR001647">
    <property type="entry name" value="HTH_TetR"/>
</dbReference>
<evidence type="ECO:0000256" key="2">
    <source>
        <dbReference type="ARBA" id="ARBA00023125"/>
    </source>
</evidence>
<dbReference type="AlphaFoldDB" id="A0AB39LIS0"/>
<evidence type="ECO:0000256" key="4">
    <source>
        <dbReference type="PROSITE-ProRule" id="PRU00335"/>
    </source>
</evidence>
<name>A0AB39LIS0_9ACTN</name>
<evidence type="ECO:0000259" key="5">
    <source>
        <dbReference type="PROSITE" id="PS50977"/>
    </source>
</evidence>
<dbReference type="GO" id="GO:0003700">
    <property type="term" value="F:DNA-binding transcription factor activity"/>
    <property type="evidence" value="ECO:0007669"/>
    <property type="project" value="TreeGrafter"/>
</dbReference>
<gene>
    <name evidence="6" type="ORF">AB5J57_05240</name>
</gene>
<dbReference type="InterPro" id="IPR050109">
    <property type="entry name" value="HTH-type_TetR-like_transc_reg"/>
</dbReference>
<dbReference type="InterPro" id="IPR023772">
    <property type="entry name" value="DNA-bd_HTH_TetR-type_CS"/>
</dbReference>
<dbReference type="InterPro" id="IPR009057">
    <property type="entry name" value="Homeodomain-like_sf"/>
</dbReference>
<evidence type="ECO:0000313" key="6">
    <source>
        <dbReference type="EMBL" id="XDP92961.1"/>
    </source>
</evidence>
<dbReference type="PROSITE" id="PS50977">
    <property type="entry name" value="HTH_TETR_2"/>
    <property type="match status" value="1"/>
</dbReference>
<sequence>MPTTRTRTRPTQRERSDSTIEELLRAARRLFAERGYNATSLDAVVEAAHLTKGALYHHFSGKQHLFRAVYEREQARLSHIVAEAYLDAKPDSWEAVFVGAKAFLVEVLAPDVQRINLLDAPGALGTEEMREINSGCMKMMEEGVRRATESGVIAPHSVTALTHLLYGGLCETAMAVARAEDQQQALDAGITELRGLFDALAAAR</sequence>
<dbReference type="InterPro" id="IPR049484">
    <property type="entry name" value="Rv0078-like_C"/>
</dbReference>